<dbReference type="RefSeq" id="WP_179992468.1">
    <property type="nucleotide sequence ID" value="NZ_CP060811.1"/>
</dbReference>
<name>A0A7T7WGF5_9GAMM</name>
<gene>
    <name evidence="1" type="ORF">IAQ69_08995</name>
</gene>
<accession>A0A7T7WGF5</accession>
<dbReference type="InterPro" id="IPR051209">
    <property type="entry name" value="FAD-bind_Monooxygenase_sf"/>
</dbReference>
<protein>
    <submittedName>
        <fullName evidence="1">Flavoprotein</fullName>
    </submittedName>
</protein>
<dbReference type="SUPFAM" id="SSF51905">
    <property type="entry name" value="FAD/NAD(P)-binding domain"/>
    <property type="match status" value="1"/>
</dbReference>
<dbReference type="Proteomes" id="UP000596079">
    <property type="component" value="Chromosome"/>
</dbReference>
<evidence type="ECO:0000313" key="2">
    <source>
        <dbReference type="Proteomes" id="UP000596079"/>
    </source>
</evidence>
<dbReference type="AlphaFoldDB" id="A0A7T7WGF5"/>
<reference evidence="1 2" key="1">
    <citation type="submission" date="2020-08" db="EMBL/GenBank/DDBJ databases">
        <title>Emergence of ISAba1-mediated novel tet(X) in Acinetobacter variabilis from a chicken farm.</title>
        <authorList>
            <person name="Peng K."/>
            <person name="Li R."/>
        </authorList>
    </citation>
    <scope>NUCLEOTIDE SEQUENCE [LARGE SCALE GENOMIC DNA]</scope>
    <source>
        <strain evidence="1 2">XM9F202-2</strain>
    </source>
</reference>
<dbReference type="EMBL" id="CP060811">
    <property type="protein sequence ID" value="QQN87015.1"/>
    <property type="molecule type" value="Genomic_DNA"/>
</dbReference>
<proteinExistence type="predicted"/>
<dbReference type="InterPro" id="IPR036188">
    <property type="entry name" value="FAD/NAD-bd_sf"/>
</dbReference>
<sequence>MSTKQDAYAGIFENRPENFQHFTGIKMPSSQLAELDCAGKDIAIIGTDQFTVSQLNKISQQAHSVKVFQINPQFVLPGTERGLQRLLNHPLIIKNRRLFNNRIKSILSLRYLENQVQNLWLRRQLMPNLAAASKVYLKSDHYYAALQRENCQLITWPIAKISENSIHCINGDEHQVELIVHTFQSAS</sequence>
<evidence type="ECO:0000313" key="1">
    <source>
        <dbReference type="EMBL" id="QQN87015.1"/>
    </source>
</evidence>
<dbReference type="PANTHER" id="PTHR42877">
    <property type="entry name" value="L-ORNITHINE N(5)-MONOOXYGENASE-RELATED"/>
    <property type="match status" value="1"/>
</dbReference>
<dbReference type="PANTHER" id="PTHR42877:SF4">
    <property type="entry name" value="FAD_NAD(P)-BINDING DOMAIN-CONTAINING PROTEIN-RELATED"/>
    <property type="match status" value="1"/>
</dbReference>
<organism evidence="1 2">
    <name type="scientific">Acinetobacter variabilis</name>
    <dbReference type="NCBI Taxonomy" id="70346"/>
    <lineage>
        <taxon>Bacteria</taxon>
        <taxon>Pseudomonadati</taxon>
        <taxon>Pseudomonadota</taxon>
        <taxon>Gammaproteobacteria</taxon>
        <taxon>Moraxellales</taxon>
        <taxon>Moraxellaceae</taxon>
        <taxon>Acinetobacter</taxon>
    </lineage>
</organism>